<organism evidence="1 2">
    <name type="scientific">Plesiocystis pacifica SIR-1</name>
    <dbReference type="NCBI Taxonomy" id="391625"/>
    <lineage>
        <taxon>Bacteria</taxon>
        <taxon>Pseudomonadati</taxon>
        <taxon>Myxococcota</taxon>
        <taxon>Polyangia</taxon>
        <taxon>Nannocystales</taxon>
        <taxon>Nannocystaceae</taxon>
        <taxon>Plesiocystis</taxon>
    </lineage>
</organism>
<protein>
    <submittedName>
        <fullName evidence="1">Uncharacterized protein</fullName>
    </submittedName>
</protein>
<evidence type="ECO:0000313" key="1">
    <source>
        <dbReference type="EMBL" id="EDM81675.1"/>
    </source>
</evidence>
<dbReference type="Proteomes" id="UP000005801">
    <property type="component" value="Unassembled WGS sequence"/>
</dbReference>
<keyword evidence="2" id="KW-1185">Reference proteome</keyword>
<comment type="caution">
    <text evidence="1">The sequence shown here is derived from an EMBL/GenBank/DDBJ whole genome shotgun (WGS) entry which is preliminary data.</text>
</comment>
<name>A6FXT7_9BACT</name>
<accession>A6FXT7</accession>
<dbReference type="AlphaFoldDB" id="A6FXT7"/>
<sequence length="134" mass="14538">MKKDRLLRRAVVLEGKGNLDLADEYFRRALAAEGIEEGYAWEQRVAKDTSAVEQSVEYECPDCGMQGEFDCVTPDGIVKEAKVTGAAVKFGQLEKHASAAAAIFPGMPVHAAIPRGAAKDVTSSVPRHLIQEHD</sequence>
<proteinExistence type="predicted"/>
<dbReference type="EMBL" id="ABCS01000002">
    <property type="protein sequence ID" value="EDM81675.1"/>
    <property type="molecule type" value="Genomic_DNA"/>
</dbReference>
<gene>
    <name evidence="1" type="ORF">PPSIR1_22199</name>
</gene>
<reference evidence="1 2" key="1">
    <citation type="submission" date="2007-06" db="EMBL/GenBank/DDBJ databases">
        <authorList>
            <person name="Shimkets L."/>
            <person name="Ferriera S."/>
            <person name="Johnson J."/>
            <person name="Kravitz S."/>
            <person name="Beeson K."/>
            <person name="Sutton G."/>
            <person name="Rogers Y.-H."/>
            <person name="Friedman R."/>
            <person name="Frazier M."/>
            <person name="Venter J.C."/>
        </authorList>
    </citation>
    <scope>NUCLEOTIDE SEQUENCE [LARGE SCALE GENOMIC DNA]</scope>
    <source>
        <strain evidence="1 2">SIR-1</strain>
    </source>
</reference>
<evidence type="ECO:0000313" key="2">
    <source>
        <dbReference type="Proteomes" id="UP000005801"/>
    </source>
</evidence>